<comment type="caution">
    <text evidence="1">The sequence shown here is derived from an EMBL/GenBank/DDBJ whole genome shotgun (WGS) entry which is preliminary data.</text>
</comment>
<dbReference type="EMBL" id="JWLW01000017">
    <property type="protein sequence ID" value="KHT52487.1"/>
    <property type="molecule type" value="Genomic_DNA"/>
</dbReference>
<gene>
    <name evidence="1" type="ORF">RJ41_11020</name>
</gene>
<organism evidence="1 2">
    <name type="scientific">Alteromonas marina</name>
    <dbReference type="NCBI Taxonomy" id="203795"/>
    <lineage>
        <taxon>Bacteria</taxon>
        <taxon>Pseudomonadati</taxon>
        <taxon>Pseudomonadota</taxon>
        <taxon>Gammaproteobacteria</taxon>
        <taxon>Alteromonadales</taxon>
        <taxon>Alteromonadaceae</taxon>
        <taxon>Alteromonas/Salinimonas group</taxon>
        <taxon>Alteromonas</taxon>
    </lineage>
</organism>
<dbReference type="OrthoDB" id="581541at2"/>
<name>A0A0B3Y6D0_9ALTE</name>
<dbReference type="Proteomes" id="UP000031197">
    <property type="component" value="Unassembled WGS sequence"/>
</dbReference>
<evidence type="ECO:0008006" key="3">
    <source>
        <dbReference type="Google" id="ProtNLM"/>
    </source>
</evidence>
<sequence length="282" mass="32723">MFDVEKRTVEELIARYEFEPGLRDIYVEGEFDSDLLTASQAKNANEQYIYSIGTVDIPAALLQSYSLTSGNKQRVLALAKELNRNLEGNFQYLCLTDRDLDFWFQGLEDIRNHKWTEFSSIELHFFNPDFLRHYLFTVCRTKISCFESFLSSFTGILSMAFALRCVDRELGLNLSWLALEKCLHKCTNQVIRFDLEDYISRTLNKNGMHSELDRFNKSYKIWITKLVGDPRQHIRGHDFVHLLSWTVKTFSGVKDVSTETAVYRMFINSALNDTNISAEIAA</sequence>
<protein>
    <recommendedName>
        <fullName evidence="3">DUF4435 domain-containing protein</fullName>
    </recommendedName>
</protein>
<dbReference type="AlphaFoldDB" id="A0A0B3Y6D0"/>
<evidence type="ECO:0000313" key="1">
    <source>
        <dbReference type="EMBL" id="KHT52487.1"/>
    </source>
</evidence>
<keyword evidence="2" id="KW-1185">Reference proteome</keyword>
<proteinExistence type="predicted"/>
<accession>A0A0B3Y6D0</accession>
<reference evidence="1 2" key="1">
    <citation type="submission" date="2014-12" db="EMBL/GenBank/DDBJ databases">
        <title>Genome sequencing of Alteromonas marina AD001.</title>
        <authorList>
            <person name="Adrian T.G.S."/>
            <person name="Chan K.G."/>
        </authorList>
    </citation>
    <scope>NUCLEOTIDE SEQUENCE [LARGE SCALE GENOMIC DNA]</scope>
    <source>
        <strain evidence="1 2">AD001</strain>
    </source>
</reference>
<dbReference type="RefSeq" id="WP_039220521.1">
    <property type="nucleotide sequence ID" value="NZ_JWLW01000017.1"/>
</dbReference>
<evidence type="ECO:0000313" key="2">
    <source>
        <dbReference type="Proteomes" id="UP000031197"/>
    </source>
</evidence>